<proteinExistence type="predicted"/>
<accession>A0ABM7XEL3</accession>
<gene>
    <name evidence="2" type="ORF">AMPC_33680</name>
</gene>
<keyword evidence="1" id="KW-0732">Signal</keyword>
<evidence type="ECO:0000313" key="3">
    <source>
        <dbReference type="Proteomes" id="UP001162734"/>
    </source>
</evidence>
<dbReference type="RefSeq" id="WP_248342660.1">
    <property type="nucleotide sequence ID" value="NZ_AP025592.1"/>
</dbReference>
<dbReference type="PROSITE" id="PS51257">
    <property type="entry name" value="PROKAR_LIPOPROTEIN"/>
    <property type="match status" value="1"/>
</dbReference>
<reference evidence="3" key="1">
    <citation type="journal article" date="2022" name="Int. J. Syst. Evol. Microbiol.">
        <title>Anaeromyxobacter oryzae sp. nov., Anaeromyxobacter diazotrophicus sp. nov. and Anaeromyxobacter paludicola sp. nov., isolated from paddy soils.</title>
        <authorList>
            <person name="Itoh H."/>
            <person name="Xu Z."/>
            <person name="Mise K."/>
            <person name="Masuda Y."/>
            <person name="Ushijima N."/>
            <person name="Hayakawa C."/>
            <person name="Shiratori Y."/>
            <person name="Senoo K."/>
        </authorList>
    </citation>
    <scope>NUCLEOTIDE SEQUENCE [LARGE SCALE GENOMIC DNA]</scope>
    <source>
        <strain evidence="3">Red630</strain>
    </source>
</reference>
<feature type="signal peptide" evidence="1">
    <location>
        <begin position="1"/>
        <end position="28"/>
    </location>
</feature>
<dbReference type="Proteomes" id="UP001162734">
    <property type="component" value="Chromosome"/>
</dbReference>
<sequence length="552" mass="57384">MTSFVKWAAGALAAAALAACGASSSQQAGATVRVLAQGDALLLGAETATFSVACTGGIGPDYQSSLTAYKGRTQLYEAIFGKVPVGSCTFSAEAAESGRHFRGSVALEITRLGDYDAFVVMQQDQDDSITFDDHAPLIKGLAASHNDLDVVLKLVDLLVPRSEVVGDSVLVLYADVRDEDGDPMTFQWAADVCGQFFVVDPETGKAVERDSGKVPQGGKLLAYWFPKAIVPELAACTAAKLVDQAIPVNITLAVTDQHASSAGGTASTTSHLTMGVTLSTLSAKKSVSFTADLNHWPDVNFLRAPYAIGGAGLAQGGQIEPGQETVVEASVNDLDGDVLRFAWKSDCGATFDPAAGMLSRNAKGEYPLLSTVVTAPAEAPASATCEVRLLLTDGRGGTTAAEEGETTSALALNVLPDPIGFGPEIVEAGATPYDVEPGDLVHLSIAGAPIAPSTSSAADLSYDARVAKLTFNPFDLDLDELPTPGWVMPEPAPVEGQPGAFTWTVPACSRKASPIVSYYFVLTASDPNTAATPTVATNYALVPFMVRCWPAL</sequence>
<feature type="chain" id="PRO_5046217228" description="Lipoprotein" evidence="1">
    <location>
        <begin position="29"/>
        <end position="552"/>
    </location>
</feature>
<organism evidence="2 3">
    <name type="scientific">Anaeromyxobacter paludicola</name>
    <dbReference type="NCBI Taxonomy" id="2918171"/>
    <lineage>
        <taxon>Bacteria</taxon>
        <taxon>Pseudomonadati</taxon>
        <taxon>Myxococcota</taxon>
        <taxon>Myxococcia</taxon>
        <taxon>Myxococcales</taxon>
        <taxon>Cystobacterineae</taxon>
        <taxon>Anaeromyxobacteraceae</taxon>
        <taxon>Anaeromyxobacter</taxon>
    </lineage>
</organism>
<protein>
    <recommendedName>
        <fullName evidence="4">Lipoprotein</fullName>
    </recommendedName>
</protein>
<evidence type="ECO:0000256" key="1">
    <source>
        <dbReference type="SAM" id="SignalP"/>
    </source>
</evidence>
<evidence type="ECO:0000313" key="2">
    <source>
        <dbReference type="EMBL" id="BDG10255.1"/>
    </source>
</evidence>
<name>A0ABM7XEL3_9BACT</name>
<evidence type="ECO:0008006" key="4">
    <source>
        <dbReference type="Google" id="ProtNLM"/>
    </source>
</evidence>
<dbReference type="EMBL" id="AP025592">
    <property type="protein sequence ID" value="BDG10255.1"/>
    <property type="molecule type" value="Genomic_DNA"/>
</dbReference>
<keyword evidence="3" id="KW-1185">Reference proteome</keyword>